<gene>
    <name evidence="2" type="ORF">COT91_01270</name>
</gene>
<keyword evidence="1" id="KW-0472">Membrane</keyword>
<evidence type="ECO:0008006" key="4">
    <source>
        <dbReference type="Google" id="ProtNLM"/>
    </source>
</evidence>
<feature type="transmembrane region" description="Helical" evidence="1">
    <location>
        <begin position="6"/>
        <end position="22"/>
    </location>
</feature>
<proteinExistence type="predicted"/>
<evidence type="ECO:0000313" key="2">
    <source>
        <dbReference type="EMBL" id="PIR97503.1"/>
    </source>
</evidence>
<keyword evidence="1" id="KW-1133">Transmembrane helix</keyword>
<evidence type="ECO:0000256" key="1">
    <source>
        <dbReference type="SAM" id="Phobius"/>
    </source>
</evidence>
<sequence>MSSKVVYVVIIIVVALVAGFVLKRAIFAESFDWPTSGQKSLEKVSVADGETEEIMITGGYRHSVLLEEIVGGGPEKDGIPSIDDPKFVDVREAEDYLDDTEPGISLTIGDTTRFYPFQILVWHEIVNDTIDGKRVMVTFCPLCLTGVVFDPIVSGERVEFGTSGKLWNSNLVMYDRKTDSLWSQVLGEAIAGEKTGTKLGIIPWDQMKFGIWKQKYPNGEVLSRDTGATKFYGIDPYGDYYTNDKLLYSRVNNRDDRLIEKDNILGIVINGKPKAYLVDAVRAAGGVEDDFSGEKIFLEYDKELDAIRIFRNNKDGEKERINPIPSFWFSWVAIYPNTELYK</sequence>
<keyword evidence="1" id="KW-0812">Transmembrane</keyword>
<protein>
    <recommendedName>
        <fullName evidence="4">DUF3179 domain-containing protein</fullName>
    </recommendedName>
</protein>
<organism evidence="2 3">
    <name type="scientific">Candidatus Doudnabacteria bacterium CG10_big_fil_rev_8_21_14_0_10_41_10</name>
    <dbReference type="NCBI Taxonomy" id="1974551"/>
    <lineage>
        <taxon>Bacteria</taxon>
        <taxon>Candidatus Doudnaibacteriota</taxon>
    </lineage>
</organism>
<accession>A0A2H0VEJ5</accession>
<name>A0A2H0VEJ5_9BACT</name>
<dbReference type="Pfam" id="PF11376">
    <property type="entry name" value="DUF3179"/>
    <property type="match status" value="1"/>
</dbReference>
<comment type="caution">
    <text evidence="2">The sequence shown here is derived from an EMBL/GenBank/DDBJ whole genome shotgun (WGS) entry which is preliminary data.</text>
</comment>
<evidence type="ECO:0000313" key="3">
    <source>
        <dbReference type="Proteomes" id="UP000230557"/>
    </source>
</evidence>
<reference evidence="3" key="1">
    <citation type="submission" date="2017-09" db="EMBL/GenBank/DDBJ databases">
        <title>Depth-based differentiation of microbial function through sediment-hosted aquifers and enrichment of novel symbionts in the deep terrestrial subsurface.</title>
        <authorList>
            <person name="Probst A.J."/>
            <person name="Ladd B."/>
            <person name="Jarett J.K."/>
            <person name="Geller-Mcgrath D.E."/>
            <person name="Sieber C.M.K."/>
            <person name="Emerson J.B."/>
            <person name="Anantharaman K."/>
            <person name="Thomas B.C."/>
            <person name="Malmstrom R."/>
            <person name="Stieglmeier M."/>
            <person name="Klingl A."/>
            <person name="Woyke T."/>
            <person name="Ryan C.M."/>
            <person name="Banfield J.F."/>
        </authorList>
    </citation>
    <scope>NUCLEOTIDE SEQUENCE [LARGE SCALE GENOMIC DNA]</scope>
</reference>
<dbReference type="Proteomes" id="UP000230557">
    <property type="component" value="Unassembled WGS sequence"/>
</dbReference>
<dbReference type="InterPro" id="IPR021516">
    <property type="entry name" value="DUF3179"/>
</dbReference>
<dbReference type="EMBL" id="PFAJ01000015">
    <property type="protein sequence ID" value="PIR97503.1"/>
    <property type="molecule type" value="Genomic_DNA"/>
</dbReference>
<dbReference type="AlphaFoldDB" id="A0A2H0VEJ5"/>